<name>A0ABS1CNZ9_9GAMM</name>
<feature type="signal peptide" evidence="1">
    <location>
        <begin position="1"/>
        <end position="18"/>
    </location>
</feature>
<evidence type="ECO:0000313" key="2">
    <source>
        <dbReference type="EMBL" id="MBK1633652.1"/>
    </source>
</evidence>
<dbReference type="RefSeq" id="WP_200242648.1">
    <property type="nucleotide sequence ID" value="NZ_NRRV01000103.1"/>
</dbReference>
<organism evidence="2 3">
    <name type="scientific">Thiohalocapsa halophila</name>
    <dbReference type="NCBI Taxonomy" id="69359"/>
    <lineage>
        <taxon>Bacteria</taxon>
        <taxon>Pseudomonadati</taxon>
        <taxon>Pseudomonadota</taxon>
        <taxon>Gammaproteobacteria</taxon>
        <taxon>Chromatiales</taxon>
        <taxon>Chromatiaceae</taxon>
        <taxon>Thiohalocapsa</taxon>
    </lineage>
</organism>
<dbReference type="Pfam" id="PF04392">
    <property type="entry name" value="ABC_sub_bind"/>
    <property type="match status" value="1"/>
</dbReference>
<dbReference type="InterPro" id="IPR007487">
    <property type="entry name" value="ABC_transpt-TYRBP-like"/>
</dbReference>
<dbReference type="SUPFAM" id="SSF53822">
    <property type="entry name" value="Periplasmic binding protein-like I"/>
    <property type="match status" value="1"/>
</dbReference>
<dbReference type="Proteomes" id="UP000748752">
    <property type="component" value="Unassembled WGS sequence"/>
</dbReference>
<reference evidence="2 3" key="1">
    <citation type="journal article" date="2020" name="Microorganisms">
        <title>Osmotic Adaptation and Compatible Solute Biosynthesis of Phototrophic Bacteria as Revealed from Genome Analyses.</title>
        <authorList>
            <person name="Imhoff J.F."/>
            <person name="Rahn T."/>
            <person name="Kunzel S."/>
            <person name="Keller A."/>
            <person name="Neulinger S.C."/>
        </authorList>
    </citation>
    <scope>NUCLEOTIDE SEQUENCE [LARGE SCALE GENOMIC DNA]</scope>
    <source>
        <strain evidence="2 3">DSM 6210</strain>
    </source>
</reference>
<protein>
    <recommendedName>
        <fullName evidence="4">ABC transporter substrate-binding protein</fullName>
    </recommendedName>
</protein>
<dbReference type="CDD" id="cd06325">
    <property type="entry name" value="PBP1_ABC_unchar_transporter"/>
    <property type="match status" value="1"/>
</dbReference>
<evidence type="ECO:0000256" key="1">
    <source>
        <dbReference type="SAM" id="SignalP"/>
    </source>
</evidence>
<accession>A0ABS1CNZ9</accession>
<gene>
    <name evidence="2" type="ORF">CKO31_23495</name>
</gene>
<dbReference type="PROSITE" id="PS51257">
    <property type="entry name" value="PROKAR_LIPOPROTEIN"/>
    <property type="match status" value="1"/>
</dbReference>
<keyword evidence="1" id="KW-0732">Signal</keyword>
<comment type="caution">
    <text evidence="2">The sequence shown here is derived from an EMBL/GenBank/DDBJ whole genome shotgun (WGS) entry which is preliminary data.</text>
</comment>
<dbReference type="EMBL" id="NRRV01000103">
    <property type="protein sequence ID" value="MBK1633652.1"/>
    <property type="molecule type" value="Genomic_DNA"/>
</dbReference>
<proteinExistence type="predicted"/>
<keyword evidence="3" id="KW-1185">Reference proteome</keyword>
<sequence length="337" mass="36198">MMKDILLKLIALTPLLWATACTLQDSNTDTPEGKSLVYIITPSSHPSLEAAIDGFRQGVAESGWDQSKLDMQYSNANGEISSIPRLVDRAIRRNADLLFVLSTPAAAAAVKKTNPAQIPLVYAAVTDPVKAGIVTEMQHSDTFATGVSDRYPVREQVQFFTTITPSAQQFGLLFNPAEQNSQILVNRTEQALTGAGKAPTRYEAAEDSEVAKVATRAFAECDAVIINGDNLFTNNLPTVINVAVSAKKPLYVGDPDSVERGALGTVGPSYRAMGRQAGQKAAKVLSGESIKQIPSEYPQYFDYVLNVAAAASMGVTIPRSAWELRSVWKSVSGRGTD</sequence>
<feature type="chain" id="PRO_5045204644" description="ABC transporter substrate-binding protein" evidence="1">
    <location>
        <begin position="19"/>
        <end position="337"/>
    </location>
</feature>
<dbReference type="PANTHER" id="PTHR35271:SF1">
    <property type="entry name" value="ABC TRANSPORTER, SUBSTRATE-BINDING LIPOPROTEIN"/>
    <property type="match status" value="1"/>
</dbReference>
<dbReference type="InterPro" id="IPR028082">
    <property type="entry name" value="Peripla_BP_I"/>
</dbReference>
<evidence type="ECO:0000313" key="3">
    <source>
        <dbReference type="Proteomes" id="UP000748752"/>
    </source>
</evidence>
<dbReference type="PANTHER" id="PTHR35271">
    <property type="entry name" value="ABC TRANSPORTER, SUBSTRATE-BINDING LIPOPROTEIN-RELATED"/>
    <property type="match status" value="1"/>
</dbReference>
<dbReference type="Gene3D" id="3.40.50.2300">
    <property type="match status" value="2"/>
</dbReference>
<evidence type="ECO:0008006" key="4">
    <source>
        <dbReference type="Google" id="ProtNLM"/>
    </source>
</evidence>